<evidence type="ECO:0000256" key="1">
    <source>
        <dbReference type="ARBA" id="ARBA00003720"/>
    </source>
</evidence>
<evidence type="ECO:0000256" key="6">
    <source>
        <dbReference type="ARBA" id="ARBA00022679"/>
    </source>
</evidence>
<keyword evidence="7" id="KW-0058">Aromatic hydrocarbons catabolism</keyword>
<dbReference type="PROSITE" id="PS00737">
    <property type="entry name" value="THIOLASE_2"/>
    <property type="match status" value="1"/>
</dbReference>
<comment type="catalytic activity">
    <reaction evidence="10">
        <text>succinyl-CoA + acetyl-CoA = 3-oxoadipyl-CoA + CoA</text>
        <dbReference type="Rhea" id="RHEA:19481"/>
        <dbReference type="ChEBI" id="CHEBI:57287"/>
        <dbReference type="ChEBI" id="CHEBI:57288"/>
        <dbReference type="ChEBI" id="CHEBI:57292"/>
        <dbReference type="ChEBI" id="CHEBI:57348"/>
        <dbReference type="EC" id="2.3.1.174"/>
    </reaction>
</comment>
<reference evidence="15 16" key="1">
    <citation type="submission" date="2019-03" db="EMBL/GenBank/DDBJ databases">
        <title>Genomic Encyclopedia of Type Strains, Phase IV (KMG-IV): sequencing the most valuable type-strain genomes for metagenomic binning, comparative biology and taxonomic classification.</title>
        <authorList>
            <person name="Goeker M."/>
        </authorList>
    </citation>
    <scope>NUCLEOTIDE SEQUENCE [LARGE SCALE GENOMIC DNA]</scope>
    <source>
        <strain evidence="15 16">DSM 11901</strain>
    </source>
</reference>
<dbReference type="GO" id="GO:0033812">
    <property type="term" value="F:3-oxoadipyl-CoA thiolase activity"/>
    <property type="evidence" value="ECO:0007669"/>
    <property type="project" value="UniProtKB-EC"/>
</dbReference>
<evidence type="ECO:0000256" key="5">
    <source>
        <dbReference type="ARBA" id="ARBA00016181"/>
    </source>
</evidence>
<dbReference type="OrthoDB" id="8558405at2"/>
<evidence type="ECO:0000256" key="11">
    <source>
        <dbReference type="PIRSR" id="PIRSR000429-1"/>
    </source>
</evidence>
<feature type="active site" description="Proton acceptor" evidence="11">
    <location>
        <position position="360"/>
    </location>
</feature>
<dbReference type="NCBIfam" id="NF006551">
    <property type="entry name" value="PRK09050.1"/>
    <property type="match status" value="1"/>
</dbReference>
<feature type="active site" description="Proton acceptor" evidence="11">
    <location>
        <position position="390"/>
    </location>
</feature>
<sequence length="404" mass="41936">MNAAFIVDGIRTPIGRYGGSLSGIRTDDLGALPLQALMARHPRLDWDQLEELYFGCVNQAGEDNRNVARMSALLAGLPVTAAAATVNRLCGSGLEAIASAARGIACGQLDLAIAGGVESMSRAPLVMPKPTSAFSRHAEVHDSTIGWRFVNPRMAALHGVDAMGETAENVAEQCGISRADQDAFALRSQQRAARAQASGVFDIELLPVLVAKPDGRKGETTLFSADEHPRADTTLETLARLKPAFRPQGSVTAGNASGVNDGAAALLLASETGAARHHLQPLARVIGVATAGIAPRVMGLGPVPAVRKLLAQTGLSIGDFDVIELNEAFAAQGLAVLRALGLPDDGEHINPHGGAIAFGHPLGMSGVRLALTAARQLHRCGGRYALCTMCIGVGQGIAVAIERV</sequence>
<evidence type="ECO:0000256" key="12">
    <source>
        <dbReference type="RuleBase" id="RU003557"/>
    </source>
</evidence>
<dbReference type="InterPro" id="IPR012793">
    <property type="entry name" value="PcaF"/>
</dbReference>
<keyword evidence="16" id="KW-1185">Reference proteome</keyword>
<dbReference type="Pfam" id="PF02803">
    <property type="entry name" value="Thiolase_C"/>
    <property type="match status" value="1"/>
</dbReference>
<evidence type="ECO:0000256" key="3">
    <source>
        <dbReference type="ARBA" id="ARBA00010982"/>
    </source>
</evidence>
<comment type="function">
    <text evidence="1">Catalyzes thiolytic cleavage of beta-ketoadipyl-CoA to succinyl-CoA and acetyl-CoA.</text>
</comment>
<dbReference type="Gene3D" id="3.40.47.10">
    <property type="match status" value="1"/>
</dbReference>
<evidence type="ECO:0000256" key="10">
    <source>
        <dbReference type="ARBA" id="ARBA00048527"/>
    </source>
</evidence>
<evidence type="ECO:0000313" key="15">
    <source>
        <dbReference type="EMBL" id="TDP80822.1"/>
    </source>
</evidence>
<evidence type="ECO:0000259" key="13">
    <source>
        <dbReference type="Pfam" id="PF00108"/>
    </source>
</evidence>
<comment type="caution">
    <text evidence="15">The sequence shown here is derived from an EMBL/GenBank/DDBJ whole genome shotgun (WGS) entry which is preliminary data.</text>
</comment>
<dbReference type="PIRSF" id="PIRSF000429">
    <property type="entry name" value="Ac-CoA_Ac_transf"/>
    <property type="match status" value="1"/>
</dbReference>
<evidence type="ECO:0000259" key="14">
    <source>
        <dbReference type="Pfam" id="PF02803"/>
    </source>
</evidence>
<dbReference type="RefSeq" id="WP_133610773.1">
    <property type="nucleotide sequence ID" value="NZ_SNXW01000010.1"/>
</dbReference>
<dbReference type="InterPro" id="IPR002155">
    <property type="entry name" value="Thiolase"/>
</dbReference>
<dbReference type="InterPro" id="IPR020617">
    <property type="entry name" value="Thiolase_C"/>
</dbReference>
<evidence type="ECO:0000256" key="7">
    <source>
        <dbReference type="ARBA" id="ARBA00022797"/>
    </source>
</evidence>
<comment type="similarity">
    <text evidence="3 12">Belongs to the thiolase-like superfamily. Thiolase family.</text>
</comment>
<feature type="domain" description="Thiolase C-terminal" evidence="14">
    <location>
        <begin position="280"/>
        <end position="403"/>
    </location>
</feature>
<evidence type="ECO:0000313" key="16">
    <source>
        <dbReference type="Proteomes" id="UP000294593"/>
    </source>
</evidence>
<evidence type="ECO:0000256" key="8">
    <source>
        <dbReference type="ARBA" id="ARBA00023315"/>
    </source>
</evidence>
<organism evidence="15 16">
    <name type="scientific">Aquabacterium commune</name>
    <dbReference type="NCBI Taxonomy" id="70586"/>
    <lineage>
        <taxon>Bacteria</taxon>
        <taxon>Pseudomonadati</taxon>
        <taxon>Pseudomonadota</taxon>
        <taxon>Betaproteobacteria</taxon>
        <taxon>Burkholderiales</taxon>
        <taxon>Aquabacterium</taxon>
    </lineage>
</organism>
<dbReference type="InterPro" id="IPR020613">
    <property type="entry name" value="Thiolase_CS"/>
</dbReference>
<dbReference type="EC" id="2.3.1.174" evidence="4"/>
<dbReference type="PROSITE" id="PS00098">
    <property type="entry name" value="THIOLASE_1"/>
    <property type="match status" value="1"/>
</dbReference>
<comment type="pathway">
    <text evidence="2">Aromatic compound metabolism; beta-ketoadipate pathway; acetyl-CoA and succinyl-CoA from 3-oxoadipate: step 2/2.</text>
</comment>
<evidence type="ECO:0000256" key="4">
    <source>
        <dbReference type="ARBA" id="ARBA00012233"/>
    </source>
</evidence>
<evidence type="ECO:0000256" key="9">
    <source>
        <dbReference type="ARBA" id="ARBA00041222"/>
    </source>
</evidence>
<dbReference type="InterPro" id="IPR020610">
    <property type="entry name" value="Thiolase_AS"/>
</dbReference>
<dbReference type="InterPro" id="IPR020615">
    <property type="entry name" value="Thiolase_acyl_enz_int_AS"/>
</dbReference>
<dbReference type="GO" id="GO:0019619">
    <property type="term" value="P:3,4-dihydroxybenzoate catabolic process"/>
    <property type="evidence" value="ECO:0007669"/>
    <property type="project" value="InterPro"/>
</dbReference>
<dbReference type="EMBL" id="SNXW01000010">
    <property type="protein sequence ID" value="TDP80822.1"/>
    <property type="molecule type" value="Genomic_DNA"/>
</dbReference>
<dbReference type="InterPro" id="IPR016039">
    <property type="entry name" value="Thiolase-like"/>
</dbReference>
<evidence type="ECO:0000256" key="2">
    <source>
        <dbReference type="ARBA" id="ARBA00005071"/>
    </source>
</evidence>
<accession>A0A4R6R4X0</accession>
<keyword evidence="6 12" id="KW-0808">Transferase</keyword>
<keyword evidence="8 12" id="KW-0012">Acyltransferase</keyword>
<dbReference type="PROSITE" id="PS00099">
    <property type="entry name" value="THIOLASE_3"/>
    <property type="match status" value="1"/>
</dbReference>
<dbReference type="NCBIfam" id="TIGR01930">
    <property type="entry name" value="AcCoA-C-Actrans"/>
    <property type="match status" value="1"/>
</dbReference>
<dbReference type="PANTHER" id="PTHR18919:SF107">
    <property type="entry name" value="ACETYL-COA ACETYLTRANSFERASE, CYTOSOLIC"/>
    <property type="match status" value="1"/>
</dbReference>
<proteinExistence type="inferred from homology"/>
<dbReference type="PANTHER" id="PTHR18919">
    <property type="entry name" value="ACETYL-COA C-ACYLTRANSFERASE"/>
    <property type="match status" value="1"/>
</dbReference>
<name>A0A4R6R4X0_9BURK</name>
<dbReference type="Proteomes" id="UP000294593">
    <property type="component" value="Unassembled WGS sequence"/>
</dbReference>
<dbReference type="NCBIfam" id="TIGR02430">
    <property type="entry name" value="pcaF"/>
    <property type="match status" value="1"/>
</dbReference>
<feature type="domain" description="Thiolase N-terminal" evidence="13">
    <location>
        <begin position="5"/>
        <end position="271"/>
    </location>
</feature>
<dbReference type="FunFam" id="3.40.47.10:FF:000010">
    <property type="entry name" value="Acetyl-CoA acetyltransferase (Thiolase)"/>
    <property type="match status" value="1"/>
</dbReference>
<feature type="active site" description="Acyl-thioester intermediate" evidence="11">
    <location>
        <position position="90"/>
    </location>
</feature>
<dbReference type="SUPFAM" id="SSF53901">
    <property type="entry name" value="Thiolase-like"/>
    <property type="match status" value="2"/>
</dbReference>
<dbReference type="AlphaFoldDB" id="A0A4R6R4X0"/>
<dbReference type="InterPro" id="IPR020616">
    <property type="entry name" value="Thiolase_N"/>
</dbReference>
<protein>
    <recommendedName>
        <fullName evidence="5">Beta-ketoadipyl-CoA thiolase</fullName>
        <ecNumber evidence="4">2.3.1.174</ecNumber>
    </recommendedName>
    <alternativeName>
        <fullName evidence="9">3-oxoadipyl-CoA thiolase</fullName>
    </alternativeName>
</protein>
<dbReference type="CDD" id="cd00751">
    <property type="entry name" value="thiolase"/>
    <property type="match status" value="1"/>
</dbReference>
<gene>
    <name evidence="15" type="ORF">EV672_11037</name>
</gene>
<dbReference type="Pfam" id="PF00108">
    <property type="entry name" value="Thiolase_N"/>
    <property type="match status" value="1"/>
</dbReference>